<evidence type="ECO:0000313" key="7">
    <source>
        <dbReference type="EMBL" id="MFC3107604.1"/>
    </source>
</evidence>
<name>A0ABV7EY00_9BURK</name>
<dbReference type="InterPro" id="IPR009056">
    <property type="entry name" value="Cyt_c-like_dom"/>
</dbReference>
<proteinExistence type="predicted"/>
<dbReference type="SUPFAM" id="SSF46626">
    <property type="entry name" value="Cytochrome c"/>
    <property type="match status" value="2"/>
</dbReference>
<evidence type="ECO:0000313" key="8">
    <source>
        <dbReference type="Proteomes" id="UP001595530"/>
    </source>
</evidence>
<dbReference type="PANTHER" id="PTHR33751">
    <property type="entry name" value="CBB3-TYPE CYTOCHROME C OXIDASE SUBUNIT FIXP"/>
    <property type="match status" value="1"/>
</dbReference>
<dbReference type="PIRSF" id="PIRSF000005">
    <property type="entry name" value="Cytochrome_c4"/>
    <property type="match status" value="1"/>
</dbReference>
<dbReference type="InterPro" id="IPR024167">
    <property type="entry name" value="Cytochrome_c4-like"/>
</dbReference>
<sequence length="256" mass="27010">MDQARTSCRRAAVVFAAAAGVALSAGFSFAQPAPAPAASTPAPASISASIPDTIAQRLLACTACHGKEGRAASDGYYPRIAGKPDGYLYNQLLNFREGRRQYRPMIYLVDHLPDAYLREIAVYFSSQHPPYPPPQRVNVSDSVMERGKQLVINGDASKNVPACAACHGSALTGVLPSTPALIGLPRDYINAQFGAWRNGTRRAHAPDCMAQIAERLSRDDISAASAWLASQPLAPDLLPAAASGAKLPLACGSVPQ</sequence>
<gene>
    <name evidence="7" type="ORF">ACFOFO_06475</name>
</gene>
<dbReference type="Proteomes" id="UP001595530">
    <property type="component" value="Unassembled WGS sequence"/>
</dbReference>
<evidence type="ECO:0000259" key="6">
    <source>
        <dbReference type="PROSITE" id="PS51007"/>
    </source>
</evidence>
<keyword evidence="1 4" id="KW-0349">Heme</keyword>
<evidence type="ECO:0000256" key="1">
    <source>
        <dbReference type="ARBA" id="ARBA00022617"/>
    </source>
</evidence>
<dbReference type="InterPro" id="IPR006311">
    <property type="entry name" value="TAT_signal"/>
</dbReference>
<dbReference type="InterPro" id="IPR050597">
    <property type="entry name" value="Cytochrome_c_Oxidase_Subunit"/>
</dbReference>
<evidence type="ECO:0000256" key="2">
    <source>
        <dbReference type="ARBA" id="ARBA00022723"/>
    </source>
</evidence>
<comment type="caution">
    <text evidence="7">The sequence shown here is derived from an EMBL/GenBank/DDBJ whole genome shotgun (WGS) entry which is preliminary data.</text>
</comment>
<accession>A0ABV7EY00</accession>
<evidence type="ECO:0000256" key="5">
    <source>
        <dbReference type="SAM" id="SignalP"/>
    </source>
</evidence>
<dbReference type="RefSeq" id="WP_390331175.1">
    <property type="nucleotide sequence ID" value="NZ_JBHRTP010000018.1"/>
</dbReference>
<dbReference type="PROSITE" id="PS51318">
    <property type="entry name" value="TAT"/>
    <property type="match status" value="1"/>
</dbReference>
<dbReference type="PROSITE" id="PS51007">
    <property type="entry name" value="CYTC"/>
    <property type="match status" value="1"/>
</dbReference>
<dbReference type="PANTHER" id="PTHR33751:SF11">
    <property type="entry name" value="BLL4483 PROTEIN"/>
    <property type="match status" value="1"/>
</dbReference>
<keyword evidence="3 4" id="KW-0408">Iron</keyword>
<reference evidence="8" key="1">
    <citation type="journal article" date="2019" name="Int. J. Syst. Evol. Microbiol.">
        <title>The Global Catalogue of Microorganisms (GCM) 10K type strain sequencing project: providing services to taxonomists for standard genome sequencing and annotation.</title>
        <authorList>
            <consortium name="The Broad Institute Genomics Platform"/>
            <consortium name="The Broad Institute Genome Sequencing Center for Infectious Disease"/>
            <person name="Wu L."/>
            <person name="Ma J."/>
        </authorList>
    </citation>
    <scope>NUCLEOTIDE SEQUENCE [LARGE SCALE GENOMIC DNA]</scope>
    <source>
        <strain evidence="8">KCTC 42986</strain>
    </source>
</reference>
<organism evidence="7 8">
    <name type="scientific">Undibacterium arcticum</name>
    <dbReference type="NCBI Taxonomy" id="1762892"/>
    <lineage>
        <taxon>Bacteria</taxon>
        <taxon>Pseudomonadati</taxon>
        <taxon>Pseudomonadota</taxon>
        <taxon>Betaproteobacteria</taxon>
        <taxon>Burkholderiales</taxon>
        <taxon>Oxalobacteraceae</taxon>
        <taxon>Undibacterium</taxon>
    </lineage>
</organism>
<keyword evidence="8" id="KW-1185">Reference proteome</keyword>
<dbReference type="Gene3D" id="1.10.760.10">
    <property type="entry name" value="Cytochrome c-like domain"/>
    <property type="match status" value="2"/>
</dbReference>
<feature type="domain" description="Cytochrome c" evidence="6">
    <location>
        <begin position="142"/>
        <end position="232"/>
    </location>
</feature>
<dbReference type="EMBL" id="JBHRTP010000018">
    <property type="protein sequence ID" value="MFC3107604.1"/>
    <property type="molecule type" value="Genomic_DNA"/>
</dbReference>
<dbReference type="InterPro" id="IPR036909">
    <property type="entry name" value="Cyt_c-like_dom_sf"/>
</dbReference>
<feature type="signal peptide" evidence="5">
    <location>
        <begin position="1"/>
        <end position="30"/>
    </location>
</feature>
<protein>
    <submittedName>
        <fullName evidence="7">C-type cytochrome</fullName>
    </submittedName>
</protein>
<evidence type="ECO:0000256" key="4">
    <source>
        <dbReference type="PROSITE-ProRule" id="PRU00433"/>
    </source>
</evidence>
<feature type="chain" id="PRO_5046084263" evidence="5">
    <location>
        <begin position="31"/>
        <end position="256"/>
    </location>
</feature>
<keyword evidence="5" id="KW-0732">Signal</keyword>
<evidence type="ECO:0000256" key="3">
    <source>
        <dbReference type="ARBA" id="ARBA00023004"/>
    </source>
</evidence>
<keyword evidence="2 4" id="KW-0479">Metal-binding</keyword>